<comment type="pathway">
    <text evidence="1 6 7">Amino-acid biosynthesis; L-histidine biosynthesis; L-histidine from 5-phospho-alpha-D-ribose 1-diphosphate: step 6/9.</text>
</comment>
<keyword evidence="3 6" id="KW-0028">Amino-acid biosynthesis</keyword>
<dbReference type="FunFam" id="3.30.230.40:FF:000001">
    <property type="entry name" value="Imidazoleglycerol-phosphate dehydratase HisB"/>
    <property type="match status" value="1"/>
</dbReference>
<dbReference type="Gene3D" id="3.30.230.40">
    <property type="entry name" value="Imidazole glycerol phosphate dehydratase, domain 1"/>
    <property type="match status" value="2"/>
</dbReference>
<dbReference type="InterPro" id="IPR000807">
    <property type="entry name" value="ImidazoleglycerolP_deHydtase"/>
</dbReference>
<dbReference type="CDD" id="cd07914">
    <property type="entry name" value="IGPD"/>
    <property type="match status" value="1"/>
</dbReference>
<organism evidence="8">
    <name type="scientific">Tepidanaerobacter syntrophicus</name>
    <dbReference type="NCBI Taxonomy" id="224999"/>
    <lineage>
        <taxon>Bacteria</taxon>
        <taxon>Bacillati</taxon>
        <taxon>Bacillota</taxon>
        <taxon>Clostridia</taxon>
        <taxon>Thermosediminibacterales</taxon>
        <taxon>Tepidanaerobacteraceae</taxon>
        <taxon>Tepidanaerobacter</taxon>
    </lineage>
</organism>
<dbReference type="PANTHER" id="PTHR23133:SF2">
    <property type="entry name" value="IMIDAZOLEGLYCEROL-PHOSPHATE DEHYDRATASE"/>
    <property type="match status" value="1"/>
</dbReference>
<evidence type="ECO:0000313" key="9">
    <source>
        <dbReference type="Proteomes" id="UP000062160"/>
    </source>
</evidence>
<protein>
    <recommendedName>
        <fullName evidence="2 6">Imidazoleglycerol-phosphate dehydratase</fullName>
        <shortName evidence="6">IGPD</shortName>
        <ecNumber evidence="6 7">4.2.1.19</ecNumber>
    </recommendedName>
</protein>
<dbReference type="SUPFAM" id="SSF54211">
    <property type="entry name" value="Ribosomal protein S5 domain 2-like"/>
    <property type="match status" value="2"/>
</dbReference>
<dbReference type="GO" id="GO:0000105">
    <property type="term" value="P:L-histidine biosynthetic process"/>
    <property type="evidence" value="ECO:0007669"/>
    <property type="project" value="UniProtKB-UniRule"/>
</dbReference>
<dbReference type="STRING" id="224999.GCA_001485475_00486"/>
<dbReference type="AlphaFoldDB" id="A0A0U9HL02"/>
<dbReference type="PANTHER" id="PTHR23133">
    <property type="entry name" value="IMIDAZOLEGLYCEROL-PHOSPHATE DEHYDRATASE HIS7"/>
    <property type="match status" value="1"/>
</dbReference>
<evidence type="ECO:0000256" key="7">
    <source>
        <dbReference type="RuleBase" id="RU000599"/>
    </source>
</evidence>
<dbReference type="UniPathway" id="UPA00031">
    <property type="reaction ID" value="UER00011"/>
</dbReference>
<proteinExistence type="inferred from homology"/>
<evidence type="ECO:0000256" key="3">
    <source>
        <dbReference type="ARBA" id="ARBA00022605"/>
    </source>
</evidence>
<dbReference type="PROSITE" id="PS00954">
    <property type="entry name" value="IGP_DEHYDRATASE_1"/>
    <property type="match status" value="1"/>
</dbReference>
<dbReference type="RefSeq" id="WP_059031553.1">
    <property type="nucleotide sequence ID" value="NZ_DF976999.1"/>
</dbReference>
<comment type="similarity">
    <text evidence="6 7">Belongs to the imidazoleglycerol-phosphate dehydratase family.</text>
</comment>
<dbReference type="InterPro" id="IPR020565">
    <property type="entry name" value="ImidazoleglycerP_deHydtase_CS"/>
</dbReference>
<sequence>MRIAESIRNTKETQIKLKINLDGEGKSSIQTPAFFLNHMLTLFSRHSLFDLDIEAKGDVEVDFHHITEDIGIVLGETFAKALGKKEGIGRYGSFYVPMDEALAFCAVDISGRPFLFFNADFSKDKVGDFDVELVEEFFRAFASSACITLHLDAIRGQNTHHIIEALFKAFGRALKDAVRVDPREKGVPSTKGVL</sequence>
<dbReference type="EC" id="4.2.1.19" evidence="6 7"/>
<dbReference type="InterPro" id="IPR020568">
    <property type="entry name" value="Ribosomal_Su5_D2-typ_SF"/>
</dbReference>
<dbReference type="Proteomes" id="UP000062160">
    <property type="component" value="Unassembled WGS sequence"/>
</dbReference>
<dbReference type="FunFam" id="3.30.230.40:FF:000003">
    <property type="entry name" value="Imidazoleglycerol-phosphate dehydratase HisB"/>
    <property type="match status" value="1"/>
</dbReference>
<dbReference type="Pfam" id="PF00475">
    <property type="entry name" value="IGPD"/>
    <property type="match status" value="1"/>
</dbReference>
<keyword evidence="4 6" id="KW-0368">Histidine biosynthesis</keyword>
<evidence type="ECO:0000313" key="8">
    <source>
        <dbReference type="EMBL" id="GAQ24497.1"/>
    </source>
</evidence>
<keyword evidence="9" id="KW-1185">Reference proteome</keyword>
<dbReference type="GO" id="GO:0005737">
    <property type="term" value="C:cytoplasm"/>
    <property type="evidence" value="ECO:0007669"/>
    <property type="project" value="UniProtKB-SubCell"/>
</dbReference>
<evidence type="ECO:0000256" key="4">
    <source>
        <dbReference type="ARBA" id="ARBA00023102"/>
    </source>
</evidence>
<reference evidence="8" key="1">
    <citation type="journal article" date="2016" name="Genome Announc.">
        <title>Draft Genome Sequence of the Syntrophic Lactate-Degrading Bacterium Tepidanaerobacter syntrophicus JLT.</title>
        <authorList>
            <person name="Matsuura N."/>
            <person name="Ohashi A."/>
            <person name="Tourlousse D.M."/>
            <person name="Sekiguchi Y."/>
        </authorList>
    </citation>
    <scope>NUCLEOTIDE SEQUENCE [LARGE SCALE GENOMIC DNA]</scope>
    <source>
        <strain evidence="8">JL</strain>
    </source>
</reference>
<comment type="subcellular location">
    <subcellularLocation>
        <location evidence="6 7">Cytoplasm</location>
    </subcellularLocation>
</comment>
<gene>
    <name evidence="6" type="primary">hisB</name>
    <name evidence="8" type="ORF">TSYNT_5334</name>
</gene>
<dbReference type="OrthoDB" id="9790411at2"/>
<dbReference type="InterPro" id="IPR038494">
    <property type="entry name" value="IGPD_sf"/>
</dbReference>
<dbReference type="NCBIfam" id="NF002111">
    <property type="entry name" value="PRK00951.2-1"/>
    <property type="match status" value="1"/>
</dbReference>
<evidence type="ECO:0000256" key="6">
    <source>
        <dbReference type="HAMAP-Rule" id="MF_00076"/>
    </source>
</evidence>
<dbReference type="PROSITE" id="PS00955">
    <property type="entry name" value="IGP_DEHYDRATASE_2"/>
    <property type="match status" value="1"/>
</dbReference>
<dbReference type="HAMAP" id="MF_00076">
    <property type="entry name" value="HisB"/>
    <property type="match status" value="1"/>
</dbReference>
<comment type="catalytic activity">
    <reaction evidence="6 7">
        <text>D-erythro-1-(imidazol-4-yl)glycerol 3-phosphate = 3-(imidazol-4-yl)-2-oxopropyl phosphate + H2O</text>
        <dbReference type="Rhea" id="RHEA:11040"/>
        <dbReference type="ChEBI" id="CHEBI:15377"/>
        <dbReference type="ChEBI" id="CHEBI:57766"/>
        <dbReference type="ChEBI" id="CHEBI:58278"/>
        <dbReference type="EC" id="4.2.1.19"/>
    </reaction>
</comment>
<evidence type="ECO:0000256" key="1">
    <source>
        <dbReference type="ARBA" id="ARBA00005047"/>
    </source>
</evidence>
<dbReference type="NCBIfam" id="NF002114">
    <property type="entry name" value="PRK00951.2-4"/>
    <property type="match status" value="1"/>
</dbReference>
<dbReference type="GO" id="GO:0004424">
    <property type="term" value="F:imidazoleglycerol-phosphate dehydratase activity"/>
    <property type="evidence" value="ECO:0007669"/>
    <property type="project" value="UniProtKB-UniRule"/>
</dbReference>
<accession>A0A0U9HL02</accession>
<evidence type="ECO:0000256" key="5">
    <source>
        <dbReference type="ARBA" id="ARBA00023239"/>
    </source>
</evidence>
<name>A0A0U9HL02_9FIRM</name>
<evidence type="ECO:0000256" key="2">
    <source>
        <dbReference type="ARBA" id="ARBA00016664"/>
    </source>
</evidence>
<dbReference type="EMBL" id="DF976999">
    <property type="protein sequence ID" value="GAQ24497.1"/>
    <property type="molecule type" value="Genomic_DNA"/>
</dbReference>
<keyword evidence="5 6" id="KW-0456">Lyase</keyword>
<dbReference type="NCBIfam" id="NF002107">
    <property type="entry name" value="PRK00951.1-2"/>
    <property type="match status" value="1"/>
</dbReference>
<keyword evidence="6" id="KW-0963">Cytoplasm</keyword>